<dbReference type="AlphaFoldDB" id="A0A5P2DZJ9"/>
<dbReference type="EMBL" id="CP029189">
    <property type="protein sequence ID" value="QES58029.1"/>
    <property type="molecule type" value="Genomic_DNA"/>
</dbReference>
<name>A0A5P2DZJ9_STRVZ</name>
<evidence type="ECO:0000313" key="2">
    <source>
        <dbReference type="Proteomes" id="UP000324101"/>
    </source>
</evidence>
<organism evidence="1 2">
    <name type="scientific">Streptomyces venezuelae</name>
    <dbReference type="NCBI Taxonomy" id="54571"/>
    <lineage>
        <taxon>Bacteria</taxon>
        <taxon>Bacillati</taxon>
        <taxon>Actinomycetota</taxon>
        <taxon>Actinomycetes</taxon>
        <taxon>Kitasatosporales</taxon>
        <taxon>Streptomycetaceae</taxon>
        <taxon>Streptomyces</taxon>
    </lineage>
</organism>
<protein>
    <submittedName>
        <fullName evidence="1">Uncharacterized protein</fullName>
    </submittedName>
</protein>
<proteinExistence type="predicted"/>
<dbReference type="Proteomes" id="UP000324101">
    <property type="component" value="Chromosome"/>
</dbReference>
<reference evidence="1 2" key="1">
    <citation type="submission" date="2018-05" db="EMBL/GenBank/DDBJ databases">
        <title>Streptomyces venezuelae.</title>
        <authorList>
            <person name="Kim W."/>
            <person name="Lee N."/>
            <person name="Cho B.-K."/>
        </authorList>
    </citation>
    <scope>NUCLEOTIDE SEQUENCE [LARGE SCALE GENOMIC DNA]</scope>
    <source>
        <strain evidence="1 2">ATCC 21018</strain>
    </source>
</reference>
<evidence type="ECO:0000313" key="1">
    <source>
        <dbReference type="EMBL" id="QES58029.1"/>
    </source>
</evidence>
<gene>
    <name evidence="1" type="ORF">DEJ51_30990</name>
</gene>
<accession>A0A5P2DZJ9</accession>
<sequence>MDYGHFVTPIYRNVMQPGRGGCDPCGRARAAAKRKVPADVAVAEMRAAGVEPLEEYPGVDVPWRSRCLSALCPGLWEGALADIRPRLSDARLAKRSACKYCARVAVRPERAAFEMIQHGVEPLEPYQTATAPWLCKCLACPAVDISPTYANVVLAGQGGCDHCGGRKRVPEVQAVSEMLAVGARPLEPYPGANERWRSRCLATDCPGPSDRTIYPRLGWIRRGAQACKWCAGVVIDEDAARDTMIEAGLRPLAPYPGVRERWKCECTNPQCQAVTYPTLGSVNSRGSGCSECATYGFKREQPALVYLLFHERLQAAKVGICNLDTGRIQKHKGRGWQLHETLDFELGRDAERLEREVIAEWRAQDWKPVRDGKDTFDGWTETTPVTADSSIEALWSGVVQLRSLLDL</sequence>